<dbReference type="SUPFAM" id="SSF64438">
    <property type="entry name" value="CNF1/YfiH-like putative cysteine hydrolases"/>
    <property type="match status" value="1"/>
</dbReference>
<dbReference type="PATRIC" id="fig|401562.3.peg.79"/>
<dbReference type="Proteomes" id="UP000078272">
    <property type="component" value="Unassembled WGS sequence"/>
</dbReference>
<protein>
    <recommendedName>
        <fullName evidence="3">Probable chemoreceptor glutamine deamidase CheD</fullName>
        <ecNumber evidence="3">3.5.1.44</ecNumber>
    </recommendedName>
</protein>
<proteinExistence type="inferred from homology"/>
<dbReference type="InterPro" id="IPR038592">
    <property type="entry name" value="CheD-like_sf"/>
</dbReference>
<dbReference type="EC" id="3.5.1.44" evidence="3"/>
<accession>A0A147DAY5</accession>
<organism evidence="4 6">
    <name type="scientific">Aureimonas ureilytica</name>
    <dbReference type="NCBI Taxonomy" id="401562"/>
    <lineage>
        <taxon>Bacteria</taxon>
        <taxon>Pseudomonadati</taxon>
        <taxon>Pseudomonadota</taxon>
        <taxon>Alphaproteobacteria</taxon>
        <taxon>Hyphomicrobiales</taxon>
        <taxon>Aurantimonadaceae</taxon>
        <taxon>Aureimonas</taxon>
    </lineage>
</organism>
<keyword evidence="7" id="KW-1185">Reference proteome</keyword>
<dbReference type="InterPro" id="IPR005659">
    <property type="entry name" value="Chemorcpt_Glu_NH3ase_CheD"/>
</dbReference>
<comment type="function">
    <text evidence="3">Probably deamidates glutamine residues to glutamate on methyl-accepting chemotaxis receptors (MCPs), playing an important role in chemotaxis.</text>
</comment>
<keyword evidence="1 3" id="KW-0145">Chemotaxis</keyword>
<dbReference type="STRING" id="401562.NS365_01745"/>
<dbReference type="Proteomes" id="UP000078529">
    <property type="component" value="Unassembled WGS sequence"/>
</dbReference>
<evidence type="ECO:0000313" key="5">
    <source>
        <dbReference type="EMBL" id="KTR08107.1"/>
    </source>
</evidence>
<dbReference type="PANTHER" id="PTHR35147:SF3">
    <property type="entry name" value="CHEMORECEPTOR GLUTAMINE DEAMIDASE CHED 1-RELATED"/>
    <property type="match status" value="1"/>
</dbReference>
<dbReference type="RefSeq" id="WP_058598560.1">
    <property type="nucleotide sequence ID" value="NZ_LDPZ01000001.1"/>
</dbReference>
<dbReference type="Pfam" id="PF03975">
    <property type="entry name" value="CheD"/>
    <property type="match status" value="1"/>
</dbReference>
<dbReference type="InterPro" id="IPR011324">
    <property type="entry name" value="Cytotoxic_necrot_fac-like_cat"/>
</dbReference>
<dbReference type="EMBL" id="LDQA01000006">
    <property type="protein sequence ID" value="KTR08107.1"/>
    <property type="molecule type" value="Genomic_DNA"/>
</dbReference>
<reference evidence="6 7" key="1">
    <citation type="journal article" date="2016" name="Front. Microbiol.">
        <title>Genomic Resource of Rice Seed Associated Bacteria.</title>
        <authorList>
            <person name="Midha S."/>
            <person name="Bansal K."/>
            <person name="Sharma S."/>
            <person name="Kumar N."/>
            <person name="Patil P.P."/>
            <person name="Chaudhry V."/>
            <person name="Patil P.B."/>
        </authorList>
    </citation>
    <scope>NUCLEOTIDE SEQUENCE [LARGE SCALE GENOMIC DNA]</scope>
    <source>
        <strain evidence="4 6">NS226</strain>
        <strain evidence="5 7">NS365</strain>
    </source>
</reference>
<name>A0A147DAY5_9HYPH</name>
<evidence type="ECO:0000256" key="3">
    <source>
        <dbReference type="HAMAP-Rule" id="MF_01440"/>
    </source>
</evidence>
<evidence type="ECO:0000256" key="1">
    <source>
        <dbReference type="ARBA" id="ARBA00022500"/>
    </source>
</evidence>
<keyword evidence="2 3" id="KW-0378">Hydrolase</keyword>
<evidence type="ECO:0000313" key="7">
    <source>
        <dbReference type="Proteomes" id="UP000078529"/>
    </source>
</evidence>
<comment type="catalytic activity">
    <reaction evidence="3">
        <text>L-glutaminyl-[protein] + H2O = L-glutamyl-[protein] + NH4(+)</text>
        <dbReference type="Rhea" id="RHEA:16441"/>
        <dbReference type="Rhea" id="RHEA-COMP:10207"/>
        <dbReference type="Rhea" id="RHEA-COMP:10208"/>
        <dbReference type="ChEBI" id="CHEBI:15377"/>
        <dbReference type="ChEBI" id="CHEBI:28938"/>
        <dbReference type="ChEBI" id="CHEBI:29973"/>
        <dbReference type="ChEBI" id="CHEBI:30011"/>
        <dbReference type="EC" id="3.5.1.44"/>
    </reaction>
</comment>
<comment type="similarity">
    <text evidence="3">Belongs to the CheD family.</text>
</comment>
<gene>
    <name evidence="3" type="primary">cheD</name>
    <name evidence="4" type="ORF">NS226_00355</name>
    <name evidence="5" type="ORF">NS365_01745</name>
</gene>
<dbReference type="HAMAP" id="MF_01440">
    <property type="entry name" value="CheD"/>
    <property type="match status" value="1"/>
</dbReference>
<evidence type="ECO:0000313" key="6">
    <source>
        <dbReference type="Proteomes" id="UP000078272"/>
    </source>
</evidence>
<dbReference type="AlphaFoldDB" id="A0A147DAY5"/>
<dbReference type="GO" id="GO:0050568">
    <property type="term" value="F:protein-glutamine glutaminase activity"/>
    <property type="evidence" value="ECO:0007669"/>
    <property type="project" value="UniProtKB-UniRule"/>
</dbReference>
<sequence>MMTLAGGRAHVAQGEIRVETRSDVCLTTILGSCVAACIFDPIARTGGMNHFILPGDTQHQSGAAERYGVYLMEVLVNGLLEKGAERQRLLGKLFGGAKTTIGRGEIGAANAAFAKRFLAMENIPLVSVSLGGLRVRRVEFWPCSGRARQLYIDAPEPAPPPAPEPSALGQVEFF</sequence>
<evidence type="ECO:0000256" key="2">
    <source>
        <dbReference type="ARBA" id="ARBA00022801"/>
    </source>
</evidence>
<dbReference type="CDD" id="cd16352">
    <property type="entry name" value="CheD"/>
    <property type="match status" value="1"/>
</dbReference>
<dbReference type="PANTHER" id="PTHR35147">
    <property type="entry name" value="CHEMORECEPTOR GLUTAMINE DEAMIDASE CHED-RELATED"/>
    <property type="match status" value="1"/>
</dbReference>
<dbReference type="Gene3D" id="3.30.1330.200">
    <property type="match status" value="1"/>
</dbReference>
<dbReference type="GO" id="GO:0006935">
    <property type="term" value="P:chemotaxis"/>
    <property type="evidence" value="ECO:0007669"/>
    <property type="project" value="UniProtKB-UniRule"/>
</dbReference>
<evidence type="ECO:0000313" key="4">
    <source>
        <dbReference type="EMBL" id="KTQ98698.1"/>
    </source>
</evidence>
<dbReference type="EMBL" id="LDPZ01000001">
    <property type="protein sequence ID" value="KTQ98698.1"/>
    <property type="molecule type" value="Genomic_DNA"/>
</dbReference>
<comment type="caution">
    <text evidence="4">The sequence shown here is derived from an EMBL/GenBank/DDBJ whole genome shotgun (WGS) entry which is preliminary data.</text>
</comment>